<feature type="region of interest" description="Adenylyl removase" evidence="7">
    <location>
        <begin position="1"/>
        <end position="461"/>
    </location>
</feature>
<feature type="domain" description="Glutamate-ammonia ligase adenylyltransferase repeated" evidence="8">
    <location>
        <begin position="45"/>
        <end position="292"/>
    </location>
</feature>
<dbReference type="Gene3D" id="1.20.120.330">
    <property type="entry name" value="Nucleotidyltransferases domain 2"/>
    <property type="match status" value="2"/>
</dbReference>
<dbReference type="GO" id="GO:0047388">
    <property type="term" value="F:[glutamine synthetase]-adenylyl-L-tyrosine phosphorylase activity"/>
    <property type="evidence" value="ECO:0007669"/>
    <property type="project" value="UniProtKB-EC"/>
</dbReference>
<protein>
    <recommendedName>
        <fullName evidence="7">Bifunctional glutamine synthetase adenylyltransferase/adenylyl-removing enzyme</fullName>
    </recommendedName>
    <alternativeName>
        <fullName evidence="7">ATP:glutamine synthetase adenylyltransferase</fullName>
    </alternativeName>
    <alternativeName>
        <fullName evidence="7">ATase</fullName>
    </alternativeName>
    <domain>
        <recommendedName>
            <fullName evidence="7">Glutamine synthetase adenylyl-L-tyrosine phosphorylase</fullName>
            <ecNumber evidence="7">2.7.7.89</ecNumber>
        </recommendedName>
        <alternativeName>
            <fullName evidence="7">Adenylyl removase</fullName>
            <shortName evidence="7">AR</shortName>
            <shortName evidence="7">AT-N</shortName>
        </alternativeName>
    </domain>
    <domain>
        <recommendedName>
            <fullName evidence="7">Glutamine synthetase adenylyl transferase</fullName>
            <ecNumber evidence="7">2.7.7.42</ecNumber>
        </recommendedName>
        <alternativeName>
            <fullName evidence="7">Adenylyl transferase</fullName>
            <shortName evidence="7">AT</shortName>
            <shortName evidence="7">AT-C</shortName>
        </alternativeName>
    </domain>
</protein>
<evidence type="ECO:0000256" key="5">
    <source>
        <dbReference type="ARBA" id="ARBA00022842"/>
    </source>
</evidence>
<dbReference type="FunFam" id="3.30.460.10:FF:000009">
    <property type="entry name" value="Bifunctional glutamine synthetase adenylyltransferase/adenylyl-removing enzyme"/>
    <property type="match status" value="2"/>
</dbReference>
<comment type="cofactor">
    <cofactor evidence="7">
        <name>Mg(2+)</name>
        <dbReference type="ChEBI" id="CHEBI:18420"/>
    </cofactor>
</comment>
<keyword evidence="11" id="KW-1185">Reference proteome</keyword>
<name>A0A4R7JJA2_9GAMM</name>
<dbReference type="Gene3D" id="1.20.120.1510">
    <property type="match status" value="1"/>
</dbReference>
<gene>
    <name evidence="7" type="primary">glnE</name>
    <name evidence="10" type="ORF">DES49_2955</name>
</gene>
<keyword evidence="6 7" id="KW-0511">Multifunctional enzyme</keyword>
<evidence type="ECO:0000256" key="7">
    <source>
        <dbReference type="HAMAP-Rule" id="MF_00802"/>
    </source>
</evidence>
<dbReference type="SUPFAM" id="SSF81301">
    <property type="entry name" value="Nucleotidyltransferase"/>
    <property type="match status" value="2"/>
</dbReference>
<evidence type="ECO:0000256" key="4">
    <source>
        <dbReference type="ARBA" id="ARBA00022840"/>
    </source>
</evidence>
<evidence type="ECO:0000256" key="6">
    <source>
        <dbReference type="ARBA" id="ARBA00023268"/>
    </source>
</evidence>
<dbReference type="PANTHER" id="PTHR30621:SF0">
    <property type="entry name" value="BIFUNCTIONAL GLUTAMINE SYNTHETASE ADENYLYLTRANSFERASE_ADENYLYL-REMOVING ENZYME"/>
    <property type="match status" value="1"/>
</dbReference>
<evidence type="ECO:0000256" key="3">
    <source>
        <dbReference type="ARBA" id="ARBA00022741"/>
    </source>
</evidence>
<reference evidence="10 11" key="1">
    <citation type="submission" date="2019-03" db="EMBL/GenBank/DDBJ databases">
        <title>Genomic Encyclopedia of Type Strains, Phase IV (KMG-IV): sequencing the most valuable type-strain genomes for metagenomic binning, comparative biology and taxonomic classification.</title>
        <authorList>
            <person name="Goeker M."/>
        </authorList>
    </citation>
    <scope>NUCLEOTIDE SEQUENCE [LARGE SCALE GENOMIC DNA]</scope>
    <source>
        <strain evidence="10 11">DSM 15505</strain>
    </source>
</reference>
<comment type="catalytic activity">
    <reaction evidence="7">
        <text>[glutamine synthetase]-L-tyrosine + ATP = [glutamine synthetase]-O(4)-(5'-adenylyl)-L-tyrosine + diphosphate</text>
        <dbReference type="Rhea" id="RHEA:18589"/>
        <dbReference type="Rhea" id="RHEA-COMP:10660"/>
        <dbReference type="Rhea" id="RHEA-COMP:10661"/>
        <dbReference type="ChEBI" id="CHEBI:30616"/>
        <dbReference type="ChEBI" id="CHEBI:33019"/>
        <dbReference type="ChEBI" id="CHEBI:46858"/>
        <dbReference type="ChEBI" id="CHEBI:83624"/>
        <dbReference type="EC" id="2.7.7.42"/>
    </reaction>
</comment>
<dbReference type="GO" id="GO:0016874">
    <property type="term" value="F:ligase activity"/>
    <property type="evidence" value="ECO:0007669"/>
    <property type="project" value="UniProtKB-KW"/>
</dbReference>
<keyword evidence="2 7" id="KW-0548">Nucleotidyltransferase</keyword>
<dbReference type="FunFam" id="1.20.120.330:FF:000005">
    <property type="entry name" value="Bifunctional glutamine synthetase adenylyltransferase/adenylyl-removing enzyme"/>
    <property type="match status" value="1"/>
</dbReference>
<dbReference type="Pfam" id="PF03710">
    <property type="entry name" value="GlnE"/>
    <property type="match status" value="2"/>
</dbReference>
<dbReference type="InterPro" id="IPR013546">
    <property type="entry name" value="PII_UdlTrfase/GS_AdlTrfase"/>
</dbReference>
<dbReference type="CDD" id="cd05401">
    <property type="entry name" value="NT_GlnE_GlnD_like"/>
    <property type="match status" value="2"/>
</dbReference>
<dbReference type="InterPro" id="IPR043519">
    <property type="entry name" value="NT_sf"/>
</dbReference>
<dbReference type="EC" id="2.7.7.42" evidence="7"/>
<organism evidence="10 11">
    <name type="scientific">Halospina denitrificans</name>
    <dbReference type="NCBI Taxonomy" id="332522"/>
    <lineage>
        <taxon>Bacteria</taxon>
        <taxon>Pseudomonadati</taxon>
        <taxon>Pseudomonadota</taxon>
        <taxon>Gammaproteobacteria</taxon>
        <taxon>Halospina</taxon>
    </lineage>
</organism>
<evidence type="ECO:0000256" key="2">
    <source>
        <dbReference type="ARBA" id="ARBA00022695"/>
    </source>
</evidence>
<dbReference type="AlphaFoldDB" id="A0A4R7JJA2"/>
<feature type="region of interest" description="Adenylyl transferase" evidence="7">
    <location>
        <begin position="469"/>
        <end position="972"/>
    </location>
</feature>
<evidence type="ECO:0000313" key="10">
    <source>
        <dbReference type="EMBL" id="TDT37003.1"/>
    </source>
</evidence>
<keyword evidence="10" id="KW-0436">Ligase</keyword>
<dbReference type="InterPro" id="IPR005190">
    <property type="entry name" value="GlnE_rpt_dom"/>
</dbReference>
<accession>A0A4R7JJA2</accession>
<dbReference type="GO" id="GO:0008882">
    <property type="term" value="F:[glutamate-ammonia-ligase] adenylyltransferase activity"/>
    <property type="evidence" value="ECO:0007669"/>
    <property type="project" value="UniProtKB-UniRule"/>
</dbReference>
<evidence type="ECO:0000256" key="1">
    <source>
        <dbReference type="ARBA" id="ARBA00022679"/>
    </source>
</evidence>
<comment type="caution">
    <text evidence="10">The sequence shown here is derived from an EMBL/GenBank/DDBJ whole genome shotgun (WGS) entry which is preliminary data.</text>
</comment>
<dbReference type="InterPro" id="IPR023057">
    <property type="entry name" value="GlnE"/>
</dbReference>
<dbReference type="EC" id="2.7.7.89" evidence="7"/>
<dbReference type="Proteomes" id="UP000295830">
    <property type="component" value="Unassembled WGS sequence"/>
</dbReference>
<dbReference type="GO" id="GO:0000820">
    <property type="term" value="P:regulation of glutamine family amino acid metabolic process"/>
    <property type="evidence" value="ECO:0007669"/>
    <property type="project" value="UniProtKB-UniRule"/>
</dbReference>
<sequence>MGSDLPGQALQAIPDALQETVKTGWNSLMAIEEPGWQDWFHERIGQVAQALARSDFLHEQLVRHPDILLPLRDNGVLDQPWCPGEIREAWAHDSPSIETEEQLNAALRHFRRRWMFRTVWRDLLKLADFEETAGAMSELADVCIQGAVDWLYADACREWGTPMGHDPVTGEWSAQQLVVLGMGKLGACELNLSSDIDLIFTFPSGGETEGSRRSIDNQVFFNRLGQRVIRALDQPMADGFVFRVDMRLRPYGQSGSLSLSFDAMETYYQNQGREWERYALIKARVVAGDFNAGGQLMELLHPFIYRRYVDFSAFESLRDMKRLIQREVRRRSLENNIKLGAGGIREIEFIVQAFQLIRGGRDPVLQDRMLRTVLGTLVELELLPESVVEDLDAAYVFLRDTEHALQGIADKQTQTLPEDPEGRSRVALIMGYSDWASFEQELADHRARVNGHFADIIASDEEEEASDSAADSWHDVWIGTLTGNAARDWLSSNGYEEPERSLELLAELRQGRTVSTLQREGRRRLDRFMPMLLEALSGEDAPSLILDRSLALVESVLRRSAYLLLLTENPGALRELVRLCGASPWIADQLAETPLLLDELLNAESLYSPPGKEQLHDDLNQQMLRIPLDDLEQQMETLRHFKKAHVLRVAASELRGTLPLMKVSDYLTWIAETVLDHVVVLAWQNLTQRYGTPTDGQGQHVEPDFAVIGYGKFGGIELGYTSDLDLVFVHDSDPQASTEGTRSIDNAVFYARLGQRVVHILNTQTPSGQLYEVDMRLRPSGNAGLLVSTLDAFQLYQERDAWTWEHQALVRARWVAGSPDSGKRFAGIRRDILCRSRDPESLRREVIDMRRRMRENLASTDPAIFHIKQDPGGIIDIEFMVQYLILAWAHDYPQITEQSDNIRQMESLGEAGVMDPEWAERMREIYIAMRSTIHRRALQRQNSEIDASAFPEERAYIRRCWEAIMGETLDAT</sequence>
<dbReference type="HAMAP" id="MF_00802">
    <property type="entry name" value="GlnE"/>
    <property type="match status" value="1"/>
</dbReference>
<dbReference type="Gene3D" id="3.30.460.10">
    <property type="entry name" value="Beta Polymerase, domain 2"/>
    <property type="match status" value="2"/>
</dbReference>
<proteinExistence type="inferred from homology"/>
<feature type="domain" description="PII-uridylyltransferase/Glutamine-synthetase adenylyltransferase" evidence="9">
    <location>
        <begin position="860"/>
        <end position="935"/>
    </location>
</feature>
<keyword evidence="3 7" id="KW-0547">Nucleotide-binding</keyword>
<keyword evidence="4 7" id="KW-0067">ATP-binding</keyword>
<keyword evidence="5 7" id="KW-0460">Magnesium</keyword>
<evidence type="ECO:0000259" key="8">
    <source>
        <dbReference type="Pfam" id="PF03710"/>
    </source>
</evidence>
<comment type="similarity">
    <text evidence="7">Belongs to the GlnE family.</text>
</comment>
<dbReference type="SUPFAM" id="SSF81593">
    <property type="entry name" value="Nucleotidyltransferase substrate binding subunit/domain"/>
    <property type="match status" value="2"/>
</dbReference>
<comment type="catalytic activity">
    <reaction evidence="7">
        <text>[glutamine synthetase]-O(4)-(5'-adenylyl)-L-tyrosine + phosphate = [glutamine synthetase]-L-tyrosine + ADP</text>
        <dbReference type="Rhea" id="RHEA:43716"/>
        <dbReference type="Rhea" id="RHEA-COMP:10660"/>
        <dbReference type="Rhea" id="RHEA-COMP:10661"/>
        <dbReference type="ChEBI" id="CHEBI:43474"/>
        <dbReference type="ChEBI" id="CHEBI:46858"/>
        <dbReference type="ChEBI" id="CHEBI:83624"/>
        <dbReference type="ChEBI" id="CHEBI:456216"/>
        <dbReference type="EC" id="2.7.7.89"/>
    </reaction>
</comment>
<feature type="domain" description="PII-uridylyltransferase/Glutamine-synthetase adenylyltransferase" evidence="9">
    <location>
        <begin position="319"/>
        <end position="456"/>
    </location>
</feature>
<dbReference type="PANTHER" id="PTHR30621">
    <property type="entry name" value="GLUTAMINE SYNTHETASE ADENYLYLTRANSFERASE"/>
    <property type="match status" value="1"/>
</dbReference>
<dbReference type="OrthoDB" id="9759366at2"/>
<comment type="function">
    <text evidence="7">Involved in the regulation of glutamine synthetase GlnA, a key enzyme in the process to assimilate ammonia. When cellular nitrogen levels are high, the C-terminal adenylyl transferase (AT) inactivates GlnA by covalent transfer of an adenylyl group from ATP to specific tyrosine residue of GlnA, thus reducing its activity. Conversely, when nitrogen levels are low, the N-terminal adenylyl removase (AR) activates GlnA by removing the adenylyl group by phosphorolysis, increasing its activity. The regulatory region of GlnE binds the signal transduction protein PII (GlnB) which indicates the nitrogen status of the cell.</text>
</comment>
<dbReference type="GO" id="GO:0005524">
    <property type="term" value="F:ATP binding"/>
    <property type="evidence" value="ECO:0007669"/>
    <property type="project" value="UniProtKB-UniRule"/>
</dbReference>
<feature type="domain" description="Glutamate-ammonia ligase adenylyltransferase repeated" evidence="8">
    <location>
        <begin position="574"/>
        <end position="826"/>
    </location>
</feature>
<evidence type="ECO:0000259" key="9">
    <source>
        <dbReference type="Pfam" id="PF08335"/>
    </source>
</evidence>
<evidence type="ECO:0000313" key="11">
    <source>
        <dbReference type="Proteomes" id="UP000295830"/>
    </source>
</evidence>
<dbReference type="NCBIfam" id="NF008292">
    <property type="entry name" value="PRK11072.1"/>
    <property type="match status" value="1"/>
</dbReference>
<dbReference type="GO" id="GO:0000287">
    <property type="term" value="F:magnesium ion binding"/>
    <property type="evidence" value="ECO:0007669"/>
    <property type="project" value="UniProtKB-UniRule"/>
</dbReference>
<dbReference type="EMBL" id="SOAX01000008">
    <property type="protein sequence ID" value="TDT37003.1"/>
    <property type="molecule type" value="Genomic_DNA"/>
</dbReference>
<keyword evidence="1 7" id="KW-0808">Transferase</keyword>
<dbReference type="Pfam" id="PF08335">
    <property type="entry name" value="GlnD_UR_UTase"/>
    <property type="match status" value="2"/>
</dbReference>
<dbReference type="RefSeq" id="WP_133737174.1">
    <property type="nucleotide sequence ID" value="NZ_SOAX01000008.1"/>
</dbReference>
<dbReference type="GO" id="GO:0005829">
    <property type="term" value="C:cytosol"/>
    <property type="evidence" value="ECO:0007669"/>
    <property type="project" value="TreeGrafter"/>
</dbReference>